<dbReference type="InterPro" id="IPR013517">
    <property type="entry name" value="FG-GAP"/>
</dbReference>
<keyword evidence="3" id="KW-1133">Transmembrane helix</keyword>
<evidence type="ECO:0000313" key="5">
    <source>
        <dbReference type="EMBL" id="CAF1637993.1"/>
    </source>
</evidence>
<dbReference type="Proteomes" id="UP000663870">
    <property type="component" value="Unassembled WGS sequence"/>
</dbReference>
<organism evidence="5 6">
    <name type="scientific">Rotaria sordida</name>
    <dbReference type="NCBI Taxonomy" id="392033"/>
    <lineage>
        <taxon>Eukaryota</taxon>
        <taxon>Metazoa</taxon>
        <taxon>Spiralia</taxon>
        <taxon>Gnathifera</taxon>
        <taxon>Rotifera</taxon>
        <taxon>Eurotatoria</taxon>
        <taxon>Bdelloidea</taxon>
        <taxon>Philodinida</taxon>
        <taxon>Philodinidae</taxon>
        <taxon>Rotaria</taxon>
    </lineage>
</organism>
<feature type="non-terminal residue" evidence="5">
    <location>
        <position position="1"/>
    </location>
</feature>
<dbReference type="PANTHER" id="PTHR46580:SF4">
    <property type="entry name" value="ATP_GTP-BINDING PROTEIN"/>
    <property type="match status" value="1"/>
</dbReference>
<evidence type="ECO:0000313" key="6">
    <source>
        <dbReference type="Proteomes" id="UP000663870"/>
    </source>
</evidence>
<protein>
    <recommendedName>
        <fullName evidence="7">VCBS repeat-containing protein</fullName>
    </recommendedName>
</protein>
<name>A0A816DSZ7_9BILA</name>
<dbReference type="SUPFAM" id="SSF69318">
    <property type="entry name" value="Integrin alpha N-terminal domain"/>
    <property type="match status" value="1"/>
</dbReference>
<gene>
    <name evidence="5" type="ORF">JXQ802_LOCUS52769</name>
    <name evidence="4" type="ORF">PYM288_LOCUS36426</name>
</gene>
<dbReference type="InterPro" id="IPR028994">
    <property type="entry name" value="Integrin_alpha_N"/>
</dbReference>
<accession>A0A816DSZ7</accession>
<feature type="transmembrane region" description="Helical" evidence="3">
    <location>
        <begin position="71"/>
        <end position="91"/>
    </location>
</feature>
<keyword evidence="3" id="KW-0472">Membrane</keyword>
<dbReference type="EMBL" id="CAJNOH010007042">
    <property type="protein sequence ID" value="CAF1448014.1"/>
    <property type="molecule type" value="Genomic_DNA"/>
</dbReference>
<keyword evidence="1" id="KW-0732">Signal</keyword>
<evidence type="ECO:0000256" key="1">
    <source>
        <dbReference type="ARBA" id="ARBA00022729"/>
    </source>
</evidence>
<keyword evidence="6" id="KW-1185">Reference proteome</keyword>
<proteinExistence type="predicted"/>
<dbReference type="Gene3D" id="2.30.30.100">
    <property type="match status" value="3"/>
</dbReference>
<evidence type="ECO:0008006" key="7">
    <source>
        <dbReference type="Google" id="ProtNLM"/>
    </source>
</evidence>
<dbReference type="PANTHER" id="PTHR46580">
    <property type="entry name" value="SENSOR KINASE-RELATED"/>
    <property type="match status" value="1"/>
</dbReference>
<dbReference type="EMBL" id="CAJNOL010008663">
    <property type="protein sequence ID" value="CAF1637993.1"/>
    <property type="molecule type" value="Genomic_DNA"/>
</dbReference>
<dbReference type="Gene3D" id="2.130.10.130">
    <property type="entry name" value="Integrin alpha, N-terminal"/>
    <property type="match status" value="1"/>
</dbReference>
<evidence type="ECO:0000256" key="2">
    <source>
        <dbReference type="SAM" id="MobiDB-lite"/>
    </source>
</evidence>
<evidence type="ECO:0000256" key="3">
    <source>
        <dbReference type="SAM" id="Phobius"/>
    </source>
</evidence>
<feature type="compositionally biased region" description="Polar residues" evidence="2">
    <location>
        <begin position="1"/>
        <end position="18"/>
    </location>
</feature>
<dbReference type="Proteomes" id="UP000663854">
    <property type="component" value="Unassembled WGS sequence"/>
</dbReference>
<evidence type="ECO:0000313" key="4">
    <source>
        <dbReference type="EMBL" id="CAF1448014.1"/>
    </source>
</evidence>
<reference evidence="5" key="1">
    <citation type="submission" date="2021-02" db="EMBL/GenBank/DDBJ databases">
        <authorList>
            <person name="Nowell W R."/>
        </authorList>
    </citation>
    <scope>NUCLEOTIDE SEQUENCE</scope>
</reference>
<dbReference type="Pfam" id="PF13517">
    <property type="entry name" value="FG-GAP_3"/>
    <property type="match status" value="3"/>
</dbReference>
<sequence>MNKNSTTDDAISVENSPAAQHPHVDNEQCENSTQNEFNLAECATATNTTKKSPMTPTPLEFSHWSRHRSSIGAGAFAVFTIIAMSIGILTVCFTSPKVTVQKCELKFKSTAQKPVEYKYGPRSVAADDFNNDTCLDMVIAHHIANTITVYLGYGNGTFKSPIPYSTGSYSSPYMVTVVAVGDFNKDHRLDIVVVNNDTGAIDILVGRYEGFQNQTSYSAGSEPYSVAIGDVNNDSRLDIVVANVRSDDVSVLLGYGNGSFENQTRYSVGRYPQSVSIGDVNNDTQLDIVVAHLWSNDVSILLGYGNGSFENQTKYSVGSYPRSVSIGDVNNDTRLDIVVANWDSNDVSILLGYGNGSFENQKRYSVGSSPQSVSIGDVNNDTRLDIVVVNMDSHD</sequence>
<keyword evidence="3" id="KW-0812">Transmembrane</keyword>
<comment type="caution">
    <text evidence="5">The sequence shown here is derived from an EMBL/GenBank/DDBJ whole genome shotgun (WGS) entry which is preliminary data.</text>
</comment>
<dbReference type="AlphaFoldDB" id="A0A816DSZ7"/>
<feature type="region of interest" description="Disordered" evidence="2">
    <location>
        <begin position="1"/>
        <end position="31"/>
    </location>
</feature>